<proteinExistence type="predicted"/>
<keyword evidence="3" id="KW-1185">Reference proteome</keyword>
<feature type="domain" description="tRNA 2-selenouridine synthase AAA" evidence="1">
    <location>
        <begin position="10"/>
        <end position="122"/>
    </location>
</feature>
<protein>
    <recommendedName>
        <fullName evidence="1">tRNA 2-selenouridine synthase AAA domain-containing protein</fullName>
    </recommendedName>
</protein>
<dbReference type="InterPro" id="IPR017582">
    <property type="entry name" value="SelU"/>
</dbReference>
<dbReference type="RefSeq" id="WP_379849473.1">
    <property type="nucleotide sequence ID" value="NZ_JBHSMA010000011.1"/>
</dbReference>
<dbReference type="InterPro" id="IPR058840">
    <property type="entry name" value="AAA_SelU"/>
</dbReference>
<dbReference type="PANTHER" id="PTHR30401:SF0">
    <property type="entry name" value="TRNA 2-SELENOURIDINE SYNTHASE"/>
    <property type="match status" value="1"/>
</dbReference>
<dbReference type="PANTHER" id="PTHR30401">
    <property type="entry name" value="TRNA 2-SELENOURIDINE SYNTHASE"/>
    <property type="match status" value="1"/>
</dbReference>
<comment type="caution">
    <text evidence="2">The sequence shown here is derived from an EMBL/GenBank/DDBJ whole genome shotgun (WGS) entry which is preliminary data.</text>
</comment>
<evidence type="ECO:0000313" key="3">
    <source>
        <dbReference type="Proteomes" id="UP001596106"/>
    </source>
</evidence>
<name>A0ABW0IFE3_9BACT</name>
<dbReference type="EMBL" id="JBHSMA010000011">
    <property type="protein sequence ID" value="MFC5412199.1"/>
    <property type="molecule type" value="Genomic_DNA"/>
</dbReference>
<evidence type="ECO:0000259" key="1">
    <source>
        <dbReference type="Pfam" id="PF26341"/>
    </source>
</evidence>
<dbReference type="InterPro" id="IPR027417">
    <property type="entry name" value="P-loop_NTPase"/>
</dbReference>
<evidence type="ECO:0000313" key="2">
    <source>
        <dbReference type="EMBL" id="MFC5412199.1"/>
    </source>
</evidence>
<dbReference type="Pfam" id="PF26341">
    <property type="entry name" value="AAA_SelU"/>
    <property type="match status" value="1"/>
</dbReference>
<dbReference type="Proteomes" id="UP001596106">
    <property type="component" value="Unassembled WGS sequence"/>
</dbReference>
<accession>A0ABW0IFE3</accession>
<dbReference type="SUPFAM" id="SSF52540">
    <property type="entry name" value="P-loop containing nucleoside triphosphate hydrolases"/>
    <property type="match status" value="1"/>
</dbReference>
<reference evidence="3" key="1">
    <citation type="journal article" date="2019" name="Int. J. Syst. Evol. Microbiol.">
        <title>The Global Catalogue of Microorganisms (GCM) 10K type strain sequencing project: providing services to taxonomists for standard genome sequencing and annotation.</title>
        <authorList>
            <consortium name="The Broad Institute Genomics Platform"/>
            <consortium name="The Broad Institute Genome Sequencing Center for Infectious Disease"/>
            <person name="Wu L."/>
            <person name="Ma J."/>
        </authorList>
    </citation>
    <scope>NUCLEOTIDE SEQUENCE [LARGE SCALE GENOMIC DNA]</scope>
    <source>
        <strain evidence="3">CCUG 55250</strain>
    </source>
</reference>
<organism evidence="2 3">
    <name type="scientific">Larkinella bovis</name>
    <dbReference type="NCBI Taxonomy" id="683041"/>
    <lineage>
        <taxon>Bacteria</taxon>
        <taxon>Pseudomonadati</taxon>
        <taxon>Bacteroidota</taxon>
        <taxon>Cytophagia</taxon>
        <taxon>Cytophagales</taxon>
        <taxon>Spirosomataceae</taxon>
        <taxon>Larkinella</taxon>
    </lineage>
</organism>
<sequence length="212" mass="24089">MSLPQQLPLRLYVLAGLTGSGKSELIRFFRDNNTQALDLETLCGHDGSVFASLRFGRQPTSYQFHKQLQKHWNRFDPGRPVFLESELKRIGNLNLPDWLVNTMATADVIWLDVDRGLRRERLAGIMATAAPGRFLDCLQKLAYKLGPERQDRAIRFFNAGDFGATADILMAYYDATPGYALSTERIKLRFPIDRWNTPEIAEQILRAVDGLS</sequence>
<gene>
    <name evidence="2" type="ORF">ACFPMF_22935</name>
</gene>